<sequence>MSDEFEGFCLGLDIALSRDHAKATTQEASLKRLDDAISESLSCFDLAGLERLRAFLSNVIESKNPSVEFETLWLSLKPTKVFFGPPKAQQEDTGYVFIFKRARQIVENKMASQHE</sequence>
<reference evidence="1 2" key="2">
    <citation type="journal article" date="2021" name="AMB Express">
        <title>Isolation and characterisation of Methylocystis spp. for poly-3-hydroxybutyrate production using waste methane feedstocks.</title>
        <authorList>
            <person name="Rumah B.L."/>
            <person name="Stead C.E."/>
            <person name="Claxton Stevens B.H."/>
            <person name="Minton N.P."/>
            <person name="Grosse-Honebrink A."/>
            <person name="Zhang Y."/>
        </authorList>
    </citation>
    <scope>NUCLEOTIDE SEQUENCE [LARGE SCALE GENOMIC DNA]</scope>
    <source>
        <strain evidence="1 2">BRCS1</strain>
    </source>
</reference>
<name>A0ABX6EG28_9HYPH</name>
<dbReference type="EMBL" id="CP044328">
    <property type="protein sequence ID" value="QGM93545.1"/>
    <property type="molecule type" value="Genomic_DNA"/>
</dbReference>
<organism evidence="1 2">
    <name type="scientific">Methylocystis rosea</name>
    <dbReference type="NCBI Taxonomy" id="173366"/>
    <lineage>
        <taxon>Bacteria</taxon>
        <taxon>Pseudomonadati</taxon>
        <taxon>Pseudomonadota</taxon>
        <taxon>Alphaproteobacteria</taxon>
        <taxon>Hyphomicrobiales</taxon>
        <taxon>Methylocystaceae</taxon>
        <taxon>Methylocystis</taxon>
    </lineage>
</organism>
<accession>A0ABX6EG28</accession>
<dbReference type="Proteomes" id="UP000424673">
    <property type="component" value="Chromosome"/>
</dbReference>
<dbReference type="RefSeq" id="WP_029648572.1">
    <property type="nucleotide sequence ID" value="NZ_CP044328.1"/>
</dbReference>
<proteinExistence type="predicted"/>
<evidence type="ECO:0000313" key="2">
    <source>
        <dbReference type="Proteomes" id="UP000424673"/>
    </source>
</evidence>
<gene>
    <name evidence="1" type="ORF">F7D13_05630</name>
</gene>
<keyword evidence="2" id="KW-1185">Reference proteome</keyword>
<evidence type="ECO:0000313" key="1">
    <source>
        <dbReference type="EMBL" id="QGM93545.1"/>
    </source>
</evidence>
<protein>
    <submittedName>
        <fullName evidence="1">Uncharacterized protein</fullName>
    </submittedName>
</protein>
<reference evidence="2" key="1">
    <citation type="submission" date="2019-09" db="EMBL/GenBank/DDBJ databases">
        <title>Isolation and complete genome sequencing of Methylocystis species.</title>
        <authorList>
            <person name="Rumah B.L."/>
            <person name="Stead C.E."/>
            <person name="Stevens B.C."/>
            <person name="Minton N.P."/>
            <person name="Grosse-Honebrink A."/>
            <person name="Zhang Y."/>
        </authorList>
    </citation>
    <scope>NUCLEOTIDE SEQUENCE [LARGE SCALE GENOMIC DNA]</scope>
    <source>
        <strain evidence="2">BRCS1</strain>
    </source>
</reference>